<feature type="region of interest" description="Disordered" evidence="1">
    <location>
        <begin position="59"/>
        <end position="92"/>
    </location>
</feature>
<protein>
    <recommendedName>
        <fullName evidence="2">Peroxisomal membrane protein PEX14-like KPWE domain-containing protein</fullName>
    </recommendedName>
</protein>
<dbReference type="InterPro" id="IPR040554">
    <property type="entry name" value="KPWE_PEX14_dom"/>
</dbReference>
<name>A0A2N5SQ15_9BASI</name>
<reference evidence="3 4" key="1">
    <citation type="submission" date="2017-11" db="EMBL/GenBank/DDBJ databases">
        <title>De novo assembly and phasing of dikaryotic genomes from two isolates of Puccinia coronata f. sp. avenae, the causal agent of oat crown rust.</title>
        <authorList>
            <person name="Miller M.E."/>
            <person name="Zhang Y."/>
            <person name="Omidvar V."/>
            <person name="Sperschneider J."/>
            <person name="Schwessinger B."/>
            <person name="Raley C."/>
            <person name="Palmer J.M."/>
            <person name="Garnica D."/>
            <person name="Upadhyaya N."/>
            <person name="Rathjen J."/>
            <person name="Taylor J.M."/>
            <person name="Park R.F."/>
            <person name="Dodds P.N."/>
            <person name="Hirsch C.D."/>
            <person name="Kianian S.F."/>
            <person name="Figueroa M."/>
        </authorList>
    </citation>
    <scope>NUCLEOTIDE SEQUENCE [LARGE SCALE GENOMIC DNA]</scope>
    <source>
        <strain evidence="3">12NC29</strain>
    </source>
</reference>
<dbReference type="Proteomes" id="UP000235388">
    <property type="component" value="Unassembled WGS sequence"/>
</dbReference>
<evidence type="ECO:0000313" key="4">
    <source>
        <dbReference type="Proteomes" id="UP000235388"/>
    </source>
</evidence>
<proteinExistence type="predicted"/>
<accession>A0A2N5SQ15</accession>
<evidence type="ECO:0000259" key="2">
    <source>
        <dbReference type="Pfam" id="PF17733"/>
    </source>
</evidence>
<organism evidence="3 4">
    <name type="scientific">Puccinia coronata f. sp. avenae</name>
    <dbReference type="NCBI Taxonomy" id="200324"/>
    <lineage>
        <taxon>Eukaryota</taxon>
        <taxon>Fungi</taxon>
        <taxon>Dikarya</taxon>
        <taxon>Basidiomycota</taxon>
        <taxon>Pucciniomycotina</taxon>
        <taxon>Pucciniomycetes</taxon>
        <taxon>Pucciniales</taxon>
        <taxon>Pucciniaceae</taxon>
        <taxon>Puccinia</taxon>
    </lineage>
</organism>
<dbReference type="EMBL" id="PGCJ01000898">
    <property type="protein sequence ID" value="PLW15333.1"/>
    <property type="molecule type" value="Genomic_DNA"/>
</dbReference>
<feature type="domain" description="Peroxisomal membrane protein PEX14-like KPWE" evidence="2">
    <location>
        <begin position="123"/>
        <end position="165"/>
    </location>
</feature>
<feature type="compositionally biased region" description="Polar residues" evidence="1">
    <location>
        <begin position="64"/>
        <end position="92"/>
    </location>
</feature>
<dbReference type="AlphaFoldDB" id="A0A2N5SQ15"/>
<evidence type="ECO:0000313" key="3">
    <source>
        <dbReference type="EMBL" id="PLW15333.1"/>
    </source>
</evidence>
<dbReference type="Pfam" id="PF17733">
    <property type="entry name" value="KPWE_dom"/>
    <property type="match status" value="1"/>
</dbReference>
<keyword evidence="4" id="KW-1185">Reference proteome</keyword>
<gene>
    <name evidence="3" type="ORF">PCANC_13683</name>
</gene>
<evidence type="ECO:0000256" key="1">
    <source>
        <dbReference type="SAM" id="MobiDB-lite"/>
    </source>
</evidence>
<dbReference type="STRING" id="200324.A0A2N5SQ15"/>
<dbReference type="OrthoDB" id="2506466at2759"/>
<feature type="region of interest" description="Disordered" evidence="1">
    <location>
        <begin position="140"/>
        <end position="167"/>
    </location>
</feature>
<sequence length="167" mass="18689">MEEEGFKDGINIILSNYQSQLGRPLTQEEHATIQQQAIHFYQTHQNQTTTTTTAALQSQQLTHHIQQAQPNNSLEHPSHPESTSLSNTNTHPTYPTDFYTLAKLITDSSSSTSNNNPHDLLNALIKQNHLLHLEGLKKIPDTLNPKEPTQPILAKQSGAGKKPWEAR</sequence>
<comment type="caution">
    <text evidence="3">The sequence shown here is derived from an EMBL/GenBank/DDBJ whole genome shotgun (WGS) entry which is preliminary data.</text>
</comment>